<sequence>MREAGEITDRTTPLAMLSAIFPAPMKPSLLVSGGMGKASIDGLLCYSATAILERERERERENALLKMEDANGFGGFSAVSDFWAFEVAVPYVSARCGRENLPK</sequence>
<organism evidence="1 2">
    <name type="scientific">Ficus carica</name>
    <name type="common">Common fig</name>
    <dbReference type="NCBI Taxonomy" id="3494"/>
    <lineage>
        <taxon>Eukaryota</taxon>
        <taxon>Viridiplantae</taxon>
        <taxon>Streptophyta</taxon>
        <taxon>Embryophyta</taxon>
        <taxon>Tracheophyta</taxon>
        <taxon>Spermatophyta</taxon>
        <taxon>Magnoliopsida</taxon>
        <taxon>eudicotyledons</taxon>
        <taxon>Gunneridae</taxon>
        <taxon>Pentapetalae</taxon>
        <taxon>rosids</taxon>
        <taxon>fabids</taxon>
        <taxon>Rosales</taxon>
        <taxon>Moraceae</taxon>
        <taxon>Ficeae</taxon>
        <taxon>Ficus</taxon>
    </lineage>
</organism>
<name>A0AA88EF35_FICCA</name>
<dbReference type="AlphaFoldDB" id="A0AA88EF35"/>
<accession>A0AA88EF35</accession>
<comment type="caution">
    <text evidence="1">The sequence shown here is derived from an EMBL/GenBank/DDBJ whole genome shotgun (WGS) entry which is preliminary data.</text>
</comment>
<protein>
    <submittedName>
        <fullName evidence="1">Uncharacterized protein</fullName>
    </submittedName>
</protein>
<keyword evidence="2" id="KW-1185">Reference proteome</keyword>
<proteinExistence type="predicted"/>
<gene>
    <name evidence="1" type="ORF">TIFTF001_053473</name>
</gene>
<dbReference type="EMBL" id="BTGU01012776">
    <property type="protein sequence ID" value="GMN71905.1"/>
    <property type="molecule type" value="Genomic_DNA"/>
</dbReference>
<dbReference type="Proteomes" id="UP001187192">
    <property type="component" value="Unassembled WGS sequence"/>
</dbReference>
<evidence type="ECO:0000313" key="1">
    <source>
        <dbReference type="EMBL" id="GMN71905.1"/>
    </source>
</evidence>
<reference evidence="1" key="1">
    <citation type="submission" date="2023-07" db="EMBL/GenBank/DDBJ databases">
        <title>draft genome sequence of fig (Ficus carica).</title>
        <authorList>
            <person name="Takahashi T."/>
            <person name="Nishimura K."/>
        </authorList>
    </citation>
    <scope>NUCLEOTIDE SEQUENCE</scope>
</reference>
<evidence type="ECO:0000313" key="2">
    <source>
        <dbReference type="Proteomes" id="UP001187192"/>
    </source>
</evidence>